<dbReference type="EMBL" id="QJKJ01000160">
    <property type="protein sequence ID" value="RDY13996.1"/>
    <property type="molecule type" value="Genomic_DNA"/>
</dbReference>
<feature type="non-terminal residue" evidence="1">
    <location>
        <position position="1"/>
    </location>
</feature>
<organism evidence="1 2">
    <name type="scientific">Mucuna pruriens</name>
    <name type="common">Velvet bean</name>
    <name type="synonym">Dolichos pruriens</name>
    <dbReference type="NCBI Taxonomy" id="157652"/>
    <lineage>
        <taxon>Eukaryota</taxon>
        <taxon>Viridiplantae</taxon>
        <taxon>Streptophyta</taxon>
        <taxon>Embryophyta</taxon>
        <taxon>Tracheophyta</taxon>
        <taxon>Spermatophyta</taxon>
        <taxon>Magnoliopsida</taxon>
        <taxon>eudicotyledons</taxon>
        <taxon>Gunneridae</taxon>
        <taxon>Pentapetalae</taxon>
        <taxon>rosids</taxon>
        <taxon>fabids</taxon>
        <taxon>Fabales</taxon>
        <taxon>Fabaceae</taxon>
        <taxon>Papilionoideae</taxon>
        <taxon>50 kb inversion clade</taxon>
        <taxon>NPAAA clade</taxon>
        <taxon>indigoferoid/millettioid clade</taxon>
        <taxon>Phaseoleae</taxon>
        <taxon>Mucuna</taxon>
    </lineage>
</organism>
<sequence>MSSYRIVFELDELRLEAYKNSLIYKHKVKQFHDKQILRKEFQVGQKVLLFKSRKLRSRWDGHFVITNVFSYGAVELKDEHTNNTFWINGHQIKLFHEGVEGEASQGLPNCTIQNQLNCHVTLEKLVAQDMQRSRTERSKVIKGDHLACYRTLVDLILSILTNRGEPSLFDHGDLCGRRTHQIHTLNLKYYQPKFQNWVRIYKGRSNIVGAKAITSSMLLTLKKVELG</sequence>
<gene>
    <name evidence="1" type="ORF">CR513_01002</name>
</gene>
<evidence type="ECO:0000313" key="1">
    <source>
        <dbReference type="EMBL" id="RDY13996.1"/>
    </source>
</evidence>
<dbReference type="OrthoDB" id="1741700at2759"/>
<name>A0A371IG06_MUCPR</name>
<reference evidence="1" key="1">
    <citation type="submission" date="2018-05" db="EMBL/GenBank/DDBJ databases">
        <title>Draft genome of Mucuna pruriens seed.</title>
        <authorList>
            <person name="Nnadi N.E."/>
            <person name="Vos R."/>
            <person name="Hasami M.H."/>
            <person name="Devisetty U.K."/>
            <person name="Aguiy J.C."/>
        </authorList>
    </citation>
    <scope>NUCLEOTIDE SEQUENCE [LARGE SCALE GENOMIC DNA]</scope>
    <source>
        <strain evidence="1">JCA_2017</strain>
    </source>
</reference>
<dbReference type="AlphaFoldDB" id="A0A371IG06"/>
<accession>A0A371IG06</accession>
<comment type="caution">
    <text evidence="1">The sequence shown here is derived from an EMBL/GenBank/DDBJ whole genome shotgun (WGS) entry which is preliminary data.</text>
</comment>
<keyword evidence="2" id="KW-1185">Reference proteome</keyword>
<proteinExistence type="predicted"/>
<protein>
    <submittedName>
        <fullName evidence="1">Uncharacterized protein</fullName>
    </submittedName>
</protein>
<dbReference type="Proteomes" id="UP000257109">
    <property type="component" value="Unassembled WGS sequence"/>
</dbReference>
<evidence type="ECO:0000313" key="2">
    <source>
        <dbReference type="Proteomes" id="UP000257109"/>
    </source>
</evidence>